<dbReference type="Proteomes" id="UP000253104">
    <property type="component" value="Chromosome mHSR5_B"/>
</dbReference>
<accession>A0A2Z5N8Y4</accession>
<evidence type="ECO:0000313" key="3">
    <source>
        <dbReference type="EMBL" id="AXF25097.1"/>
    </source>
</evidence>
<dbReference type="InterPro" id="IPR018655">
    <property type="entry name" value="DUF2086"/>
</dbReference>
<dbReference type="GO" id="GO:0046872">
    <property type="term" value="F:metal ion binding"/>
    <property type="evidence" value="ECO:0007669"/>
    <property type="project" value="UniProtKB-KW"/>
</dbReference>
<dbReference type="EMBL" id="CP024903">
    <property type="protein sequence ID" value="AXF25097.1"/>
    <property type="molecule type" value="Genomic_DNA"/>
</dbReference>
<dbReference type="OrthoDB" id="9781972at2"/>
<sequence length="257" mass="29295">MTRQATLLLDADRGDGVEGSVDTSVNAQIAAIDWVAFERDLTRDGYAVLPNLLPQPLCNEVAGYFPQEERFRSRIVMERYAFGRGEYKYFARPLPDIVDRLRESLYSYLAPIANRWHGLMRIDVRFPATLSAFHAVCRNAGQTRPTPLLLRYRENDYCCLHQDLYGEFVFPLQAIFLLDEPGRDFDGGELLLTESDPKKPGRAEVVPLRQGDAVVLAVNHRPVKSSRGFYRASLRHGVSRLRRGERRTLGVIFHDAK</sequence>
<keyword evidence="1" id="KW-0560">Oxidoreductase</keyword>
<evidence type="ECO:0000259" key="2">
    <source>
        <dbReference type="PROSITE" id="PS51471"/>
    </source>
</evidence>
<keyword evidence="1" id="KW-0408">Iron</keyword>
<name>A0A2Z5N8Y4_BURPY</name>
<dbReference type="Pfam" id="PF09859">
    <property type="entry name" value="Oxygenase-NA"/>
    <property type="match status" value="1"/>
</dbReference>
<reference evidence="3 4" key="1">
    <citation type="journal article" date="2018" name="ISME J.">
        <title>Involvement of Burkholderiaceae and sulfurous volatiles in disease-suppressive soils.</title>
        <authorList>
            <person name="Carrion V.J."/>
            <person name="Cordovez V."/>
            <person name="Tyc O."/>
            <person name="Etalo D.W."/>
            <person name="de Bruijn I."/>
            <person name="de Jager V.C."/>
            <person name="Medema M.H."/>
            <person name="Eberl L."/>
            <person name="Raaijmakers J.M."/>
        </authorList>
    </citation>
    <scope>NUCLEOTIDE SEQUENCE [LARGE SCALE GENOMIC DNA]</scope>
    <source>
        <strain evidence="4">mHSR5</strain>
    </source>
</reference>
<evidence type="ECO:0000256" key="1">
    <source>
        <dbReference type="RuleBase" id="RU003682"/>
    </source>
</evidence>
<dbReference type="GO" id="GO:0016491">
    <property type="term" value="F:oxidoreductase activity"/>
    <property type="evidence" value="ECO:0007669"/>
    <property type="project" value="UniProtKB-KW"/>
</dbReference>
<dbReference type="InterPro" id="IPR005123">
    <property type="entry name" value="Oxoglu/Fe-dep_dioxygenase_dom"/>
</dbReference>
<gene>
    <name evidence="3" type="ORF">CUJ89_19950</name>
</gene>
<comment type="similarity">
    <text evidence="1">Belongs to the iron/ascorbate-dependent oxidoreductase family.</text>
</comment>
<dbReference type="Gene3D" id="2.60.120.620">
    <property type="entry name" value="q2cbj1_9rhob like domain"/>
    <property type="match status" value="1"/>
</dbReference>
<feature type="domain" description="Fe2OG dioxygenase" evidence="2">
    <location>
        <begin position="143"/>
        <end position="256"/>
    </location>
</feature>
<proteinExistence type="inferred from homology"/>
<organism evidence="3 4">
    <name type="scientific">Burkholderia pyrrocinia</name>
    <name type="common">Pseudomonas pyrrocinia</name>
    <dbReference type="NCBI Taxonomy" id="60550"/>
    <lineage>
        <taxon>Bacteria</taxon>
        <taxon>Pseudomonadati</taxon>
        <taxon>Pseudomonadota</taxon>
        <taxon>Betaproteobacteria</taxon>
        <taxon>Burkholderiales</taxon>
        <taxon>Burkholderiaceae</taxon>
        <taxon>Burkholderia</taxon>
        <taxon>Burkholderia cepacia complex</taxon>
    </lineage>
</organism>
<protein>
    <submittedName>
        <fullName evidence="3">Proline hydroxylase</fullName>
    </submittedName>
</protein>
<evidence type="ECO:0000313" key="4">
    <source>
        <dbReference type="Proteomes" id="UP000253104"/>
    </source>
</evidence>
<dbReference type="PROSITE" id="PS51471">
    <property type="entry name" value="FE2OG_OXY"/>
    <property type="match status" value="1"/>
</dbReference>
<keyword evidence="1" id="KW-0479">Metal-binding</keyword>
<dbReference type="AlphaFoldDB" id="A0A2Z5N8Y4"/>